<reference evidence="2 3" key="1">
    <citation type="submission" date="2024-09" db="EMBL/GenBank/DDBJ databases">
        <authorList>
            <person name="Sun Q."/>
            <person name="Mori K."/>
        </authorList>
    </citation>
    <scope>NUCLEOTIDE SEQUENCE [LARGE SCALE GENOMIC DNA]</scope>
    <source>
        <strain evidence="2 3">JCM 3331</strain>
    </source>
</reference>
<comment type="caution">
    <text evidence="2">The sequence shown here is derived from an EMBL/GenBank/DDBJ whole genome shotgun (WGS) entry which is preliminary data.</text>
</comment>
<organism evidence="2 3">
    <name type="scientific">Streptomyces yanii</name>
    <dbReference type="NCBI Taxonomy" id="78510"/>
    <lineage>
        <taxon>Bacteria</taxon>
        <taxon>Bacillati</taxon>
        <taxon>Actinomycetota</taxon>
        <taxon>Actinomycetes</taxon>
        <taxon>Kitasatosporales</taxon>
        <taxon>Streptomycetaceae</taxon>
        <taxon>Streptomyces</taxon>
    </lineage>
</organism>
<dbReference type="Proteomes" id="UP001589710">
    <property type="component" value="Unassembled WGS sequence"/>
</dbReference>
<feature type="domain" description="Enoyl reductase (ER)" evidence="1">
    <location>
        <begin position="10"/>
        <end position="311"/>
    </location>
</feature>
<dbReference type="InterPro" id="IPR020843">
    <property type="entry name" value="ER"/>
</dbReference>
<dbReference type="InterPro" id="IPR051397">
    <property type="entry name" value="Zn-ADH-like_protein"/>
</dbReference>
<dbReference type="PANTHER" id="PTHR43677">
    <property type="entry name" value="SHORT-CHAIN DEHYDROGENASE/REDUCTASE"/>
    <property type="match status" value="1"/>
</dbReference>
<dbReference type="Gene3D" id="3.40.50.720">
    <property type="entry name" value="NAD(P)-binding Rossmann-like Domain"/>
    <property type="match status" value="1"/>
</dbReference>
<gene>
    <name evidence="2" type="ORF">ACFFTL_14360</name>
</gene>
<dbReference type="Pfam" id="PF00107">
    <property type="entry name" value="ADH_zinc_N"/>
    <property type="match status" value="1"/>
</dbReference>
<dbReference type="SUPFAM" id="SSF50129">
    <property type="entry name" value="GroES-like"/>
    <property type="match status" value="1"/>
</dbReference>
<dbReference type="SUPFAM" id="SSF51735">
    <property type="entry name" value="NAD(P)-binding Rossmann-fold domains"/>
    <property type="match status" value="1"/>
</dbReference>
<protein>
    <submittedName>
        <fullName evidence="2">Zinc-binding alcohol dehydrogenase family protein</fullName>
    </submittedName>
</protein>
<name>A0ABV5R6K3_9ACTN</name>
<dbReference type="SMART" id="SM00829">
    <property type="entry name" value="PKS_ER"/>
    <property type="match status" value="1"/>
</dbReference>
<proteinExistence type="predicted"/>
<evidence type="ECO:0000313" key="3">
    <source>
        <dbReference type="Proteomes" id="UP001589710"/>
    </source>
</evidence>
<evidence type="ECO:0000259" key="1">
    <source>
        <dbReference type="SMART" id="SM00829"/>
    </source>
</evidence>
<accession>A0ABV5R6K3</accession>
<dbReference type="InterPro" id="IPR011032">
    <property type="entry name" value="GroES-like_sf"/>
</dbReference>
<keyword evidence="3" id="KW-1185">Reference proteome</keyword>
<dbReference type="PANTHER" id="PTHR43677:SF11">
    <property type="entry name" value="ZINC-CONTAINING ALCOHOL DEHYDROGENASE"/>
    <property type="match status" value="1"/>
</dbReference>
<dbReference type="InterPro" id="IPR013149">
    <property type="entry name" value="ADH-like_C"/>
</dbReference>
<dbReference type="Gene3D" id="3.90.180.10">
    <property type="entry name" value="Medium-chain alcohol dehydrogenases, catalytic domain"/>
    <property type="match status" value="2"/>
</dbReference>
<sequence length="313" mass="32680">MRAAVLHAPGETPVVEAFADPEAAQDRPVARLLAAGLNPVDLAIAGGNMPFRRVTFPAVAGYEGVGETDDGRRWYVAGPATPFGTLAELMPVPVAEALPVPEGVDPGLAVSLGVAGMAAWLALEYRAHLAPGETVLVLGAGGTVGQIAVQAALALGAGRVVGAARGARSLERIRSLDAHAVAHLREDAEASVRELRDAAPDGYDVILDLLWGEPVTHAIEAAGRGTRLIQVGNSAGPTASLPAPNFRNKLVTIIGHTNFLTPLEARRGAYQHLMEHAAAGRIRLGFEQVPLTDAARAWERLREGHTGKLVIVP</sequence>
<dbReference type="RefSeq" id="WP_345516069.1">
    <property type="nucleotide sequence ID" value="NZ_BAAAXD010000035.1"/>
</dbReference>
<dbReference type="InterPro" id="IPR036291">
    <property type="entry name" value="NAD(P)-bd_dom_sf"/>
</dbReference>
<evidence type="ECO:0000313" key="2">
    <source>
        <dbReference type="EMBL" id="MFB9573475.1"/>
    </source>
</evidence>
<dbReference type="EMBL" id="JBHMCG010000058">
    <property type="protein sequence ID" value="MFB9573475.1"/>
    <property type="molecule type" value="Genomic_DNA"/>
</dbReference>